<dbReference type="GO" id="GO:0016787">
    <property type="term" value="F:hydrolase activity"/>
    <property type="evidence" value="ECO:0007669"/>
    <property type="project" value="UniProtKB-KW"/>
</dbReference>
<dbReference type="Proteomes" id="UP001164965">
    <property type="component" value="Chromosome"/>
</dbReference>
<feature type="domain" description="AB hydrolase-1" evidence="1">
    <location>
        <begin position="51"/>
        <end position="165"/>
    </location>
</feature>
<dbReference type="RefSeq" id="WP_265381958.1">
    <property type="nucleotide sequence ID" value="NZ_CP110615.1"/>
</dbReference>
<dbReference type="EMBL" id="CP110615">
    <property type="protein sequence ID" value="UZJ23850.1"/>
    <property type="molecule type" value="Genomic_DNA"/>
</dbReference>
<keyword evidence="2" id="KW-0378">Hydrolase</keyword>
<dbReference type="Gene3D" id="3.40.50.1820">
    <property type="entry name" value="alpha/beta hydrolase"/>
    <property type="match status" value="1"/>
</dbReference>
<protein>
    <submittedName>
        <fullName evidence="2">Alpha/beta fold hydrolase</fullName>
    </submittedName>
</protein>
<dbReference type="InterPro" id="IPR053228">
    <property type="entry name" value="Stereospecific_Lipase"/>
</dbReference>
<evidence type="ECO:0000259" key="1">
    <source>
        <dbReference type="Pfam" id="PF00561"/>
    </source>
</evidence>
<dbReference type="InterPro" id="IPR029058">
    <property type="entry name" value="AB_hydrolase_fold"/>
</dbReference>
<dbReference type="SUPFAM" id="SSF53474">
    <property type="entry name" value="alpha/beta-Hydrolases"/>
    <property type="match status" value="1"/>
</dbReference>
<accession>A0ABY6NWS7</accession>
<dbReference type="PANTHER" id="PTHR37574">
    <property type="entry name" value="LIPASE B"/>
    <property type="match status" value="1"/>
</dbReference>
<keyword evidence="3" id="KW-1185">Reference proteome</keyword>
<dbReference type="Pfam" id="PF00561">
    <property type="entry name" value="Abhydrolase_1"/>
    <property type="match status" value="1"/>
</dbReference>
<dbReference type="InterPro" id="IPR000073">
    <property type="entry name" value="AB_hydrolase_1"/>
</dbReference>
<dbReference type="PANTHER" id="PTHR37574:SF1">
    <property type="entry name" value="LIPASE B"/>
    <property type="match status" value="1"/>
</dbReference>
<proteinExistence type="predicted"/>
<sequence length="272" mass="27017">MLSSLAPARRRLVLALLGIGVVAVAAGGLALVAGRSSDAPVAAVDQSVPGPVLLVPGYGGSTESLTVLADRLRAAGRDATVVDLPDGGTGDLAVQARTLADAADAARSRTGAGSVDVVGYSAGGVVARIWAKDLGGAAEARRIVTLGSPHHGTQLAGLAAGLVPGQCPTACRQLAPDSFVLSALNSGDETPDGPQWVSFWTTRDQVVTPPRSASLDGARDVPVQDVCPSATVDHGNLPRDPVVGALVLAELGSGPTVTPGSGSCATYGGPRS</sequence>
<reference evidence="2" key="1">
    <citation type="submission" date="2022-10" db="EMBL/GenBank/DDBJ databases">
        <title>Rhodococcus sp.75.</title>
        <authorList>
            <person name="Sun M."/>
        </authorList>
    </citation>
    <scope>NUCLEOTIDE SEQUENCE</scope>
    <source>
        <strain evidence="2">75</strain>
    </source>
</reference>
<name>A0ABY6NWS7_9NOCA</name>
<evidence type="ECO:0000313" key="3">
    <source>
        <dbReference type="Proteomes" id="UP001164965"/>
    </source>
</evidence>
<gene>
    <name evidence="2" type="ORF">RHODO2019_11645</name>
</gene>
<evidence type="ECO:0000313" key="2">
    <source>
        <dbReference type="EMBL" id="UZJ23850.1"/>
    </source>
</evidence>
<organism evidence="2 3">
    <name type="scientific">Rhodococcus antarcticus</name>
    <dbReference type="NCBI Taxonomy" id="2987751"/>
    <lineage>
        <taxon>Bacteria</taxon>
        <taxon>Bacillati</taxon>
        <taxon>Actinomycetota</taxon>
        <taxon>Actinomycetes</taxon>
        <taxon>Mycobacteriales</taxon>
        <taxon>Nocardiaceae</taxon>
        <taxon>Rhodococcus</taxon>
    </lineage>
</organism>